<evidence type="ECO:0000313" key="2">
    <source>
        <dbReference type="Proteomes" id="UP000645966"/>
    </source>
</evidence>
<sequence>MSTPSPAPEFSDSARLVGVYNANGGVLGELSYVIGKLRGTTHCSLCDISHGRSVRQRKEWSTALRELPLPLETVHLNEMDTATARVADGSSPVVVYLDGDHDRILLTPADLESCAGQVDEFLELITARLAEPH</sequence>
<protein>
    <submittedName>
        <fullName evidence="1">Uncharacterized protein</fullName>
    </submittedName>
</protein>
<dbReference type="RefSeq" id="WP_198738151.1">
    <property type="nucleotide sequence ID" value="NZ_JAEIOS010000011.1"/>
</dbReference>
<reference evidence="1" key="1">
    <citation type="submission" date="2020-12" db="EMBL/GenBank/DDBJ databases">
        <title>Genome public.</title>
        <authorList>
            <person name="Sun Q."/>
        </authorList>
    </citation>
    <scope>NUCLEOTIDE SEQUENCE</scope>
    <source>
        <strain evidence="1">CCM 8863</strain>
    </source>
</reference>
<organism evidence="1 2">
    <name type="scientific">Corynebacterium meridianum</name>
    <dbReference type="NCBI Taxonomy" id="2765363"/>
    <lineage>
        <taxon>Bacteria</taxon>
        <taxon>Bacillati</taxon>
        <taxon>Actinomycetota</taxon>
        <taxon>Actinomycetes</taxon>
        <taxon>Mycobacteriales</taxon>
        <taxon>Corynebacteriaceae</taxon>
        <taxon>Corynebacterium</taxon>
    </lineage>
</organism>
<comment type="caution">
    <text evidence="1">The sequence shown here is derived from an EMBL/GenBank/DDBJ whole genome shotgun (WGS) entry which is preliminary data.</text>
</comment>
<keyword evidence="2" id="KW-1185">Reference proteome</keyword>
<dbReference type="EMBL" id="JAEIOS010000011">
    <property type="protein sequence ID" value="MBI8989137.1"/>
    <property type="molecule type" value="Genomic_DNA"/>
</dbReference>
<dbReference type="Proteomes" id="UP000645966">
    <property type="component" value="Unassembled WGS sequence"/>
</dbReference>
<gene>
    <name evidence="1" type="ORF">JDV75_05105</name>
</gene>
<proteinExistence type="predicted"/>
<evidence type="ECO:0000313" key="1">
    <source>
        <dbReference type="EMBL" id="MBI8989137.1"/>
    </source>
</evidence>
<name>A0A934M736_9CORY</name>
<dbReference type="AlphaFoldDB" id="A0A934M736"/>
<accession>A0A934M736</accession>